<organism evidence="10 11">
    <name type="scientific">Xiashengella succiniciproducens</name>
    <dbReference type="NCBI Taxonomy" id="2949635"/>
    <lineage>
        <taxon>Bacteria</taxon>
        <taxon>Pseudomonadati</taxon>
        <taxon>Bacteroidota</taxon>
        <taxon>Bacteroidia</taxon>
        <taxon>Marinilabiliales</taxon>
        <taxon>Marinilabiliaceae</taxon>
        <taxon>Xiashengella</taxon>
    </lineage>
</organism>
<reference evidence="10" key="1">
    <citation type="submission" date="2022-05" db="EMBL/GenBank/DDBJ databases">
        <authorList>
            <person name="Sun X."/>
        </authorList>
    </citation>
    <scope>NUCLEOTIDE SEQUENCE</scope>
    <source>
        <strain evidence="10">Ai-910</strain>
    </source>
</reference>
<dbReference type="RefSeq" id="WP_250723926.1">
    <property type="nucleotide sequence ID" value="NZ_CP098400.1"/>
</dbReference>
<feature type="domain" description="GIY-YIG" evidence="8">
    <location>
        <begin position="21"/>
        <end position="99"/>
    </location>
</feature>
<evidence type="ECO:0000256" key="3">
    <source>
        <dbReference type="ARBA" id="ARBA00022769"/>
    </source>
</evidence>
<keyword evidence="5 7" id="KW-0234">DNA repair</keyword>
<comment type="similarity">
    <text evidence="7">Belongs to the UvrC family.</text>
</comment>
<dbReference type="InterPro" id="IPR047296">
    <property type="entry name" value="GIY-YIG_UvrC_Cho"/>
</dbReference>
<dbReference type="InterPro" id="IPR050066">
    <property type="entry name" value="UvrABC_protein_C"/>
</dbReference>
<evidence type="ECO:0000259" key="9">
    <source>
        <dbReference type="PROSITE" id="PS50165"/>
    </source>
</evidence>
<dbReference type="InterPro" id="IPR004791">
    <property type="entry name" value="UvrC"/>
</dbReference>
<evidence type="ECO:0000256" key="7">
    <source>
        <dbReference type="HAMAP-Rule" id="MF_00203"/>
    </source>
</evidence>
<dbReference type="PROSITE" id="PS50165">
    <property type="entry name" value="UVRC"/>
    <property type="match status" value="1"/>
</dbReference>
<reference evidence="10" key="2">
    <citation type="submission" date="2022-06" db="EMBL/GenBank/DDBJ databases">
        <title>Xiashengella guii gen. nov. sp. nov., a bacterium isolated form anaerobic digestion tank.</title>
        <authorList>
            <person name="Huang H."/>
        </authorList>
    </citation>
    <scope>NUCLEOTIDE SEQUENCE</scope>
    <source>
        <strain evidence="10">Ai-910</strain>
    </source>
</reference>
<dbReference type="AlphaFoldDB" id="A0A9J6ZQA3"/>
<comment type="function">
    <text evidence="7">The UvrABC repair system catalyzes the recognition and processing of DNA lesions. UvrC both incises the 5' and 3' sides of the lesion. The N-terminal half is responsible for the 3' incision and the C-terminal half is responsible for the 5' incision.</text>
</comment>
<dbReference type="CDD" id="cd10434">
    <property type="entry name" value="GIY-YIG_UvrC_Cho"/>
    <property type="match status" value="1"/>
</dbReference>
<feature type="domain" description="UvrC family homology region profile" evidence="9">
    <location>
        <begin position="268"/>
        <end position="483"/>
    </location>
</feature>
<dbReference type="Gene3D" id="3.30.420.340">
    <property type="entry name" value="UvrC, RNAse H endonuclease domain"/>
    <property type="match status" value="1"/>
</dbReference>
<evidence type="ECO:0000256" key="1">
    <source>
        <dbReference type="ARBA" id="ARBA00022490"/>
    </source>
</evidence>
<evidence type="ECO:0000256" key="5">
    <source>
        <dbReference type="ARBA" id="ARBA00023204"/>
    </source>
</evidence>
<dbReference type="InterPro" id="IPR001162">
    <property type="entry name" value="UvrC_RNase_H_dom"/>
</dbReference>
<evidence type="ECO:0000256" key="2">
    <source>
        <dbReference type="ARBA" id="ARBA00022763"/>
    </source>
</evidence>
<dbReference type="GO" id="GO:0009380">
    <property type="term" value="C:excinuclease repair complex"/>
    <property type="evidence" value="ECO:0007669"/>
    <property type="project" value="InterPro"/>
</dbReference>
<dbReference type="PANTHER" id="PTHR30562">
    <property type="entry name" value="UVRC/OXIDOREDUCTASE"/>
    <property type="match status" value="1"/>
</dbReference>
<dbReference type="InterPro" id="IPR010994">
    <property type="entry name" value="RuvA_2-like"/>
</dbReference>
<dbReference type="Gene3D" id="1.10.150.20">
    <property type="entry name" value="5' to 3' exonuclease, C-terminal subdomain"/>
    <property type="match status" value="1"/>
</dbReference>
<dbReference type="Pfam" id="PF08459">
    <property type="entry name" value="UvrC_RNaseH_dom"/>
    <property type="match status" value="1"/>
</dbReference>
<evidence type="ECO:0000256" key="4">
    <source>
        <dbReference type="ARBA" id="ARBA00022881"/>
    </source>
</evidence>
<dbReference type="GO" id="GO:0009432">
    <property type="term" value="P:SOS response"/>
    <property type="evidence" value="ECO:0007669"/>
    <property type="project" value="UniProtKB-UniRule"/>
</dbReference>
<comment type="subcellular location">
    <subcellularLocation>
        <location evidence="7">Cytoplasm</location>
    </subcellularLocation>
</comment>
<dbReference type="Gene3D" id="3.40.1440.10">
    <property type="entry name" value="GIY-YIG endonuclease"/>
    <property type="match status" value="1"/>
</dbReference>
<dbReference type="SUPFAM" id="SSF47781">
    <property type="entry name" value="RuvA domain 2-like"/>
    <property type="match status" value="1"/>
</dbReference>
<dbReference type="Pfam" id="PF01541">
    <property type="entry name" value="GIY-YIG"/>
    <property type="match status" value="1"/>
</dbReference>
<proteinExistence type="inferred from homology"/>
<dbReference type="PROSITE" id="PS50164">
    <property type="entry name" value="GIY_YIG"/>
    <property type="match status" value="1"/>
</dbReference>
<dbReference type="InterPro" id="IPR036876">
    <property type="entry name" value="UVR_dom_sf"/>
</dbReference>
<gene>
    <name evidence="7 10" type="primary">uvrC</name>
    <name evidence="10" type="ORF">M9189_00370</name>
</gene>
<evidence type="ECO:0000259" key="8">
    <source>
        <dbReference type="PROSITE" id="PS50164"/>
    </source>
</evidence>
<evidence type="ECO:0000313" key="10">
    <source>
        <dbReference type="EMBL" id="URW79811.1"/>
    </source>
</evidence>
<dbReference type="KEGG" id="alkq:M9189_00370"/>
<dbReference type="InterPro" id="IPR038476">
    <property type="entry name" value="UvrC_RNase_H_dom_sf"/>
</dbReference>
<dbReference type="InterPro" id="IPR000305">
    <property type="entry name" value="GIY-YIG_endonuc"/>
</dbReference>
<dbReference type="Proteomes" id="UP001056426">
    <property type="component" value="Chromosome"/>
</dbReference>
<keyword evidence="6 7" id="KW-0742">SOS response</keyword>
<dbReference type="FunFam" id="3.40.1440.10:FF:000001">
    <property type="entry name" value="UvrABC system protein C"/>
    <property type="match status" value="1"/>
</dbReference>
<comment type="subunit">
    <text evidence="7">Interacts with UvrB in an incision complex.</text>
</comment>
<evidence type="ECO:0000313" key="11">
    <source>
        <dbReference type="Proteomes" id="UP001056426"/>
    </source>
</evidence>
<dbReference type="SUPFAM" id="SSF46600">
    <property type="entry name" value="C-terminal UvrC-binding domain of UvrB"/>
    <property type="match status" value="1"/>
</dbReference>
<name>A0A9J6ZQA3_9BACT</name>
<dbReference type="PANTHER" id="PTHR30562:SF1">
    <property type="entry name" value="UVRABC SYSTEM PROTEIN C"/>
    <property type="match status" value="1"/>
</dbReference>
<dbReference type="SMART" id="SM00465">
    <property type="entry name" value="GIYc"/>
    <property type="match status" value="1"/>
</dbReference>
<dbReference type="Pfam" id="PF14520">
    <property type="entry name" value="HHH_5"/>
    <property type="match status" value="1"/>
</dbReference>
<evidence type="ECO:0000256" key="6">
    <source>
        <dbReference type="ARBA" id="ARBA00023236"/>
    </source>
</evidence>
<protein>
    <recommendedName>
        <fullName evidence="7">UvrABC system protein C</fullName>
        <shortName evidence="7">Protein UvrC</shortName>
    </recommendedName>
    <alternativeName>
        <fullName evidence="7">Excinuclease ABC subunit C</fullName>
    </alternativeName>
</protein>
<dbReference type="Pfam" id="PF22920">
    <property type="entry name" value="UvrC_RNaseH"/>
    <property type="match status" value="1"/>
</dbReference>
<dbReference type="GO" id="GO:0005737">
    <property type="term" value="C:cytoplasm"/>
    <property type="evidence" value="ECO:0007669"/>
    <property type="project" value="UniProtKB-SubCell"/>
</dbReference>
<dbReference type="GO" id="GO:0009381">
    <property type="term" value="F:excinuclease ABC activity"/>
    <property type="evidence" value="ECO:0007669"/>
    <property type="project" value="UniProtKB-UniRule"/>
</dbReference>
<dbReference type="GO" id="GO:0003677">
    <property type="term" value="F:DNA binding"/>
    <property type="evidence" value="ECO:0007669"/>
    <property type="project" value="UniProtKB-UniRule"/>
</dbReference>
<keyword evidence="11" id="KW-1185">Reference proteome</keyword>
<dbReference type="GO" id="GO:0006289">
    <property type="term" value="P:nucleotide-excision repair"/>
    <property type="evidence" value="ECO:0007669"/>
    <property type="project" value="UniProtKB-UniRule"/>
</dbReference>
<dbReference type="InterPro" id="IPR035901">
    <property type="entry name" value="GIY-YIG_endonuc_sf"/>
</dbReference>
<keyword evidence="3 7" id="KW-0228">DNA excision</keyword>
<dbReference type="HAMAP" id="MF_00203">
    <property type="entry name" value="UvrC"/>
    <property type="match status" value="1"/>
</dbReference>
<keyword evidence="4 7" id="KW-0267">Excision nuclease</keyword>
<keyword evidence="1 7" id="KW-0963">Cytoplasm</keyword>
<dbReference type="EMBL" id="CP098400">
    <property type="protein sequence ID" value="URW79811.1"/>
    <property type="molecule type" value="Genomic_DNA"/>
</dbReference>
<keyword evidence="2 7" id="KW-0227">DNA damage</keyword>
<dbReference type="NCBIfam" id="TIGR00194">
    <property type="entry name" value="uvrC"/>
    <property type="match status" value="1"/>
</dbReference>
<sequence>MLDELNPKIDYLRSLVAVLPEDPGVYQYFDESGKVIYVGKAKNLRKRVSSYFNRIPENGKTRVLVKRIRDIKHIIVSSEEDALLLENNLIKKYRPRYNILLKDDKTYPWIVVRNEAFPRVYQTRQIYKDGSLYFGPYTSVVMVRTLLELVRHLYPLRTCKLNLDAENVAKQKYKRCLEFHMGNCKAPCEGLQKEDEYLQYIEDVKSILKGNINSVIKYLKNRMGELASEYKFEEAEDIKNRINLLSGFQSKSTIVNPKIDNVDVFSFLNDEDSAYVNFLKVQNGAIIQAHTIEMKKRMDEEESELFALAIIELRERFNSTSSEILVPFIPDISLKGVEFIVPQIGDKKKLLDLSERNVKYFRLERLKQEANHTRKPRSYLVLEQAQKDLNLRNLPVHIECFDNSNIQGAYPVAACVVFKEGKPSRKDYRHYNIKTVEGPNDFASMEEVIYRRFKRALDEGSALPQLLIIDGGKGQLGSAMKSITALGLQDRIAVIGIAKRLEEIFYPGDPVPLYLDKNSPSLKLIQHLRNEAHRFGITFHRSKRSKGALVSALDSIPGIGEKTTKALLNEFKSLKGIKEASFEDLKKLVGSAKAKTIKDYFLKEDI</sequence>
<accession>A0A9J6ZQA3</accession>
<dbReference type="SUPFAM" id="SSF82771">
    <property type="entry name" value="GIY-YIG endonuclease"/>
    <property type="match status" value="1"/>
</dbReference>